<dbReference type="PANTHER" id="PTHR30250">
    <property type="entry name" value="PST FAMILY PREDICTED COLANIC ACID TRANSPORTER"/>
    <property type="match status" value="1"/>
</dbReference>
<evidence type="ECO:0000256" key="5">
    <source>
        <dbReference type="ARBA" id="ARBA00023136"/>
    </source>
</evidence>
<keyword evidence="4 6" id="KW-1133">Transmembrane helix</keyword>
<keyword evidence="3 6" id="KW-0812">Transmembrane</keyword>
<feature type="transmembrane region" description="Helical" evidence="6">
    <location>
        <begin position="34"/>
        <end position="54"/>
    </location>
</feature>
<keyword evidence="5 6" id="KW-0472">Membrane</keyword>
<feature type="transmembrane region" description="Helical" evidence="6">
    <location>
        <begin position="140"/>
        <end position="160"/>
    </location>
</feature>
<dbReference type="Proteomes" id="UP000198775">
    <property type="component" value="Unassembled WGS sequence"/>
</dbReference>
<dbReference type="Pfam" id="PF13440">
    <property type="entry name" value="Polysacc_synt_3"/>
    <property type="match status" value="1"/>
</dbReference>
<name>A0A1H8V4Q0_9EURY</name>
<feature type="transmembrane region" description="Helical" evidence="6">
    <location>
        <begin position="7"/>
        <end position="28"/>
    </location>
</feature>
<feature type="transmembrane region" description="Helical" evidence="6">
    <location>
        <begin position="437"/>
        <end position="455"/>
    </location>
</feature>
<dbReference type="AlphaFoldDB" id="A0A1H8V4Q0"/>
<gene>
    <name evidence="7" type="ORF">SAMN05216388_103320</name>
</gene>
<feature type="transmembrane region" description="Helical" evidence="6">
    <location>
        <begin position="75"/>
        <end position="95"/>
    </location>
</feature>
<evidence type="ECO:0000256" key="6">
    <source>
        <dbReference type="SAM" id="Phobius"/>
    </source>
</evidence>
<protein>
    <submittedName>
        <fullName evidence="7">Membrane protein involved in the export of O-antigen and teichoic acid</fullName>
    </submittedName>
</protein>
<evidence type="ECO:0000256" key="4">
    <source>
        <dbReference type="ARBA" id="ARBA00022989"/>
    </source>
</evidence>
<evidence type="ECO:0000313" key="7">
    <source>
        <dbReference type="EMBL" id="SEP10472.1"/>
    </source>
</evidence>
<accession>A0A1H8V4Q0</accession>
<keyword evidence="2" id="KW-1003">Cell membrane</keyword>
<sequence>MRFKREIITVFGSSILRNVATFVAVAYFSRELGLATLGSFFLFQSILLTVSIPVDFGIKIGVEKRISEGNSPADTLATAIVVKFILLLLSIAAIFGFSGVINSYVGENVAILLAIALILNELGQLGKHTLRGEQRVGVGAILQSIQTLIWALFGVGLTLLGFTNFALFWAYLIGLFVISFFYWYQVDTKIGNPSISHAKAIVGYSKFALIGSLGGLTYNWADIILLGFFISQSAVGAYEVAWRVSAASLLLTNAVRTTVFPKANELGEKGEIEQLERLVESSLIPSFYFVIPAAIGGSIIGGEILSLAFEAEYPLLNIALVILLIEKVQRALLLPLIGPMHGIGHVDYGAYTTIFGLVTNIMFNLLLIPPFGILGAAVGTTIGSTATTTSYVWLLSNEISISIPTKEIIWLGLSGSVMGVAIFTVKPLLLPISLIDLTGIIIGAAIVYIVASLSIRKVRIELRNTLQSII</sequence>
<dbReference type="EMBL" id="FOCX01000033">
    <property type="protein sequence ID" value="SEP10472.1"/>
    <property type="molecule type" value="Genomic_DNA"/>
</dbReference>
<comment type="subcellular location">
    <subcellularLocation>
        <location evidence="1">Cell membrane</location>
        <topology evidence="1">Multi-pass membrane protein</topology>
    </subcellularLocation>
</comment>
<feature type="transmembrane region" description="Helical" evidence="6">
    <location>
        <begin position="348"/>
        <end position="367"/>
    </location>
</feature>
<dbReference type="RefSeq" id="WP_092663839.1">
    <property type="nucleotide sequence ID" value="NZ_FOCX01000033.1"/>
</dbReference>
<evidence type="ECO:0000313" key="8">
    <source>
        <dbReference type="Proteomes" id="UP000198775"/>
    </source>
</evidence>
<evidence type="ECO:0000256" key="3">
    <source>
        <dbReference type="ARBA" id="ARBA00022692"/>
    </source>
</evidence>
<feature type="transmembrane region" description="Helical" evidence="6">
    <location>
        <begin position="166"/>
        <end position="184"/>
    </location>
</feature>
<proteinExistence type="predicted"/>
<feature type="transmembrane region" description="Helical" evidence="6">
    <location>
        <begin position="287"/>
        <end position="309"/>
    </location>
</feature>
<dbReference type="PANTHER" id="PTHR30250:SF11">
    <property type="entry name" value="O-ANTIGEN TRANSPORTER-RELATED"/>
    <property type="match status" value="1"/>
</dbReference>
<feature type="transmembrane region" description="Helical" evidence="6">
    <location>
        <begin position="408"/>
        <end position="425"/>
    </location>
</feature>
<feature type="transmembrane region" description="Helical" evidence="6">
    <location>
        <begin position="373"/>
        <end position="396"/>
    </location>
</feature>
<dbReference type="GO" id="GO:0005886">
    <property type="term" value="C:plasma membrane"/>
    <property type="evidence" value="ECO:0007669"/>
    <property type="project" value="UniProtKB-SubCell"/>
</dbReference>
<dbReference type="OrthoDB" id="112053at2157"/>
<evidence type="ECO:0000256" key="2">
    <source>
        <dbReference type="ARBA" id="ARBA00022475"/>
    </source>
</evidence>
<feature type="transmembrane region" description="Helical" evidence="6">
    <location>
        <begin position="101"/>
        <end position="119"/>
    </location>
</feature>
<keyword evidence="8" id="KW-1185">Reference proteome</keyword>
<organism evidence="7 8">
    <name type="scientific">Halorientalis persicus</name>
    <dbReference type="NCBI Taxonomy" id="1367881"/>
    <lineage>
        <taxon>Archaea</taxon>
        <taxon>Methanobacteriati</taxon>
        <taxon>Methanobacteriota</taxon>
        <taxon>Stenosarchaea group</taxon>
        <taxon>Halobacteria</taxon>
        <taxon>Halobacteriales</taxon>
        <taxon>Haloarculaceae</taxon>
        <taxon>Halorientalis</taxon>
    </lineage>
</organism>
<dbReference type="InterPro" id="IPR050833">
    <property type="entry name" value="Poly_Biosynth_Transport"/>
</dbReference>
<reference evidence="8" key="1">
    <citation type="submission" date="2016-10" db="EMBL/GenBank/DDBJ databases">
        <authorList>
            <person name="Varghese N."/>
            <person name="Submissions S."/>
        </authorList>
    </citation>
    <scope>NUCLEOTIDE SEQUENCE [LARGE SCALE GENOMIC DNA]</scope>
    <source>
        <strain evidence="8">IBRC-M 10043</strain>
    </source>
</reference>
<evidence type="ECO:0000256" key="1">
    <source>
        <dbReference type="ARBA" id="ARBA00004651"/>
    </source>
</evidence>